<feature type="binding site" evidence="7">
    <location>
        <position position="125"/>
    </location>
    <ligand>
        <name>phosphoenolpyruvate</name>
        <dbReference type="ChEBI" id="CHEBI:58702"/>
    </ligand>
</feature>
<comment type="subcellular location">
    <subcellularLocation>
        <location evidence="7">Cytoplasm</location>
    </subcellularLocation>
</comment>
<feature type="binding site" evidence="7">
    <location>
        <position position="153"/>
    </location>
    <ligand>
        <name>phosphoenolpyruvate</name>
        <dbReference type="ChEBI" id="CHEBI:58702"/>
    </ligand>
</feature>
<feature type="compositionally biased region" description="Low complexity" evidence="8">
    <location>
        <begin position="12"/>
        <end position="24"/>
    </location>
</feature>
<dbReference type="InterPro" id="IPR036968">
    <property type="entry name" value="Enolpyruvate_Tfrase_sf"/>
</dbReference>
<evidence type="ECO:0000256" key="8">
    <source>
        <dbReference type="SAM" id="MobiDB-lite"/>
    </source>
</evidence>
<comment type="function">
    <text evidence="7">Catalyzes the transfer of the enolpyruvyl moiety of phosphoenolpyruvate (PEP) to the 5-hydroxyl of shikimate-3-phosphate (S3P) to produce enolpyruvyl shikimate-3-phosphate and inorganic phosphate.</text>
</comment>
<protein>
    <recommendedName>
        <fullName evidence="7">3-phosphoshikimate 1-carboxyvinyltransferase</fullName>
        <ecNumber evidence="7">2.5.1.19</ecNumber>
    </recommendedName>
    <alternativeName>
        <fullName evidence="7">5-enolpyruvylshikimate-3-phosphate synthase</fullName>
        <shortName evidence="7">EPSP synthase</shortName>
        <shortName evidence="7">EPSPS</shortName>
    </alternativeName>
</protein>
<comment type="caution">
    <text evidence="10">The sequence shown here is derived from an EMBL/GenBank/DDBJ whole genome shotgun (WGS) entry which is preliminary data.</text>
</comment>
<feature type="binding site" evidence="7">
    <location>
        <position position="48"/>
    </location>
    <ligand>
        <name>3-phosphoshikimate</name>
        <dbReference type="ChEBI" id="CHEBI:145989"/>
    </ligand>
</feature>
<sequence length="486" mass="50719">MHEPQASVPHTAASSANSANPSSSHGETLVEVIPGGAVSGTIQPPGSKSLTNRALICAAFASGTSRLTGALRSEDTEVMIEALRTIGLDIHVSEGGRSIQVNNSSTRSTSAAQPDPHSLFIANSGTTIRFLTAALSAAGGRYKLHGVDRMHERPIGDLVDAIVPIMNGTIHAESTNGCPPVVIDSAGWHAGEINVGGSVSSQYLSGLMMAAPIAAAFADSDSTRTTRIAVKGELVSRPYVDMTAKVIESFGGAVTTVTSGLAAEQTVAFDISSSVNTDGYGYRGLDYAIEPDASAASYFWAAAAISGGSVTVTGLTRDAMQGDVGFVDVLEKMGCELHEDANGITVTGRPLRGIDIDMNAISDTVQTLAVVALFADGPTRVRGVAHNRFKETDRIGDLACELNKLGASVTEHEDGLTITPPADGIKGLHGAVLETYHDHRMAMSLSLAGLRIAGVKIKNPSCTAKTYPEYFADLEKLIGRSHHWSH</sequence>
<dbReference type="Gene3D" id="3.65.10.10">
    <property type="entry name" value="Enolpyruvate transferase domain"/>
    <property type="match status" value="2"/>
</dbReference>
<keyword evidence="7" id="KW-0963">Cytoplasm</keyword>
<feature type="domain" description="Enolpyruvate transferase" evidence="9">
    <location>
        <begin position="35"/>
        <end position="474"/>
    </location>
</feature>
<feature type="binding site" evidence="7">
    <location>
        <position position="236"/>
    </location>
    <ligand>
        <name>3-phosphoshikimate</name>
        <dbReference type="ChEBI" id="CHEBI:145989"/>
    </ligand>
</feature>
<comment type="subunit">
    <text evidence="7">Monomer.</text>
</comment>
<feature type="binding site" evidence="7">
    <location>
        <position position="200"/>
    </location>
    <ligand>
        <name>3-phosphoshikimate</name>
        <dbReference type="ChEBI" id="CHEBI:145989"/>
    </ligand>
</feature>
<dbReference type="EMBL" id="BAABRO010000032">
    <property type="protein sequence ID" value="GAA5511010.1"/>
    <property type="molecule type" value="Genomic_DNA"/>
</dbReference>
<evidence type="ECO:0000256" key="4">
    <source>
        <dbReference type="ARBA" id="ARBA00022679"/>
    </source>
</evidence>
<dbReference type="RefSeq" id="WP_345689369.1">
    <property type="nucleotide sequence ID" value="NZ_BAABRO010000032.1"/>
</dbReference>
<dbReference type="PIRSF" id="PIRSF000505">
    <property type="entry name" value="EPSPS"/>
    <property type="match status" value="1"/>
</dbReference>
<dbReference type="HAMAP" id="MF_00210">
    <property type="entry name" value="EPSP_synth"/>
    <property type="match status" value="1"/>
</dbReference>
<dbReference type="InterPro" id="IPR001986">
    <property type="entry name" value="Enolpyruvate_Tfrase_dom"/>
</dbReference>
<feature type="region of interest" description="Disordered" evidence="8">
    <location>
        <begin position="1"/>
        <end position="27"/>
    </location>
</feature>
<dbReference type="InterPro" id="IPR006264">
    <property type="entry name" value="EPSP_synthase"/>
</dbReference>
<feature type="binding site" evidence="7">
    <location>
        <position position="48"/>
    </location>
    <ligand>
        <name>phosphoenolpyruvate</name>
        <dbReference type="ChEBI" id="CHEBI:58702"/>
    </ligand>
</feature>
<dbReference type="InterPro" id="IPR023193">
    <property type="entry name" value="EPSP_synthase_CS"/>
</dbReference>
<keyword evidence="11" id="KW-1185">Reference proteome</keyword>
<feature type="binding site" evidence="7">
    <location>
        <position position="201"/>
    </location>
    <ligand>
        <name>3-phosphoshikimate</name>
        <dbReference type="ChEBI" id="CHEBI:145989"/>
    </ligand>
</feature>
<dbReference type="PANTHER" id="PTHR21090">
    <property type="entry name" value="AROM/DEHYDROQUINATE SYNTHASE"/>
    <property type="match status" value="1"/>
</dbReference>
<gene>
    <name evidence="7 10" type="primary">aroA</name>
    <name evidence="10" type="ORF">Rcae01_06523</name>
</gene>
<dbReference type="PROSITE" id="PS00885">
    <property type="entry name" value="EPSP_SYNTHASE_2"/>
    <property type="match status" value="1"/>
</dbReference>
<dbReference type="Pfam" id="PF00275">
    <property type="entry name" value="EPSP_synthase"/>
    <property type="match status" value="1"/>
</dbReference>
<evidence type="ECO:0000256" key="1">
    <source>
        <dbReference type="ARBA" id="ARBA00004811"/>
    </source>
</evidence>
<organism evidence="10 11">
    <name type="scientific">Novipirellula caenicola</name>
    <dbReference type="NCBI Taxonomy" id="1536901"/>
    <lineage>
        <taxon>Bacteria</taxon>
        <taxon>Pseudomonadati</taxon>
        <taxon>Planctomycetota</taxon>
        <taxon>Planctomycetia</taxon>
        <taxon>Pirellulales</taxon>
        <taxon>Pirellulaceae</taxon>
        <taxon>Novipirellula</taxon>
    </lineage>
</organism>
<evidence type="ECO:0000313" key="11">
    <source>
        <dbReference type="Proteomes" id="UP001416858"/>
    </source>
</evidence>
<evidence type="ECO:0000256" key="6">
    <source>
        <dbReference type="ARBA" id="ARBA00044633"/>
    </source>
</evidence>
<feature type="binding site" evidence="7">
    <location>
        <position position="202"/>
    </location>
    <ligand>
        <name>phosphoenolpyruvate</name>
        <dbReference type="ChEBI" id="CHEBI:58702"/>
    </ligand>
</feature>
<evidence type="ECO:0000259" key="9">
    <source>
        <dbReference type="Pfam" id="PF00275"/>
    </source>
</evidence>
<feature type="binding site" evidence="7">
    <location>
        <position position="53"/>
    </location>
    <ligand>
        <name>3-phosphoshikimate</name>
        <dbReference type="ChEBI" id="CHEBI:145989"/>
    </ligand>
</feature>
<dbReference type="CDD" id="cd01556">
    <property type="entry name" value="EPSP_synthase"/>
    <property type="match status" value="1"/>
</dbReference>
<evidence type="ECO:0000256" key="7">
    <source>
        <dbReference type="HAMAP-Rule" id="MF_00210"/>
    </source>
</evidence>
<proteinExistence type="inferred from homology"/>
<comment type="similarity">
    <text evidence="2 7">Belongs to the EPSP synthase family.</text>
</comment>
<dbReference type="InterPro" id="IPR013792">
    <property type="entry name" value="RNA3'P_cycl/enolpyr_Trfase_a/b"/>
</dbReference>
<keyword evidence="3 7" id="KW-0028">Amino-acid biosynthesis</keyword>
<dbReference type="NCBIfam" id="TIGR01356">
    <property type="entry name" value="aroA"/>
    <property type="match status" value="1"/>
</dbReference>
<keyword evidence="4 7" id="KW-0808">Transferase</keyword>
<feature type="binding site" evidence="7">
    <location>
        <position position="440"/>
    </location>
    <ligand>
        <name>phosphoenolpyruvate</name>
        <dbReference type="ChEBI" id="CHEBI:58702"/>
    </ligand>
</feature>
<dbReference type="Proteomes" id="UP001416858">
    <property type="component" value="Unassembled WGS sequence"/>
</dbReference>
<feature type="binding site" evidence="7">
    <location>
        <position position="363"/>
    </location>
    <ligand>
        <name>3-phosphoshikimate</name>
        <dbReference type="ChEBI" id="CHEBI:145989"/>
    </ligand>
</feature>
<feature type="binding site" evidence="7">
    <location>
        <position position="465"/>
    </location>
    <ligand>
        <name>phosphoenolpyruvate</name>
        <dbReference type="ChEBI" id="CHEBI:58702"/>
    </ligand>
</feature>
<evidence type="ECO:0000313" key="10">
    <source>
        <dbReference type="EMBL" id="GAA5511010.1"/>
    </source>
</evidence>
<comment type="caution">
    <text evidence="7">Lacks conserved residue(s) required for the propagation of feature annotation.</text>
</comment>
<feature type="binding site" evidence="7">
    <location>
        <position position="202"/>
    </location>
    <ligand>
        <name>3-phosphoshikimate</name>
        <dbReference type="ChEBI" id="CHEBI:145989"/>
    </ligand>
</feature>
<keyword evidence="5 7" id="KW-0057">Aromatic amino acid biosynthesis</keyword>
<dbReference type="SUPFAM" id="SSF55205">
    <property type="entry name" value="EPT/RTPC-like"/>
    <property type="match status" value="1"/>
</dbReference>
<dbReference type="PROSITE" id="PS00104">
    <property type="entry name" value="EPSP_SYNTHASE_1"/>
    <property type="match status" value="1"/>
</dbReference>
<feature type="active site" description="Proton acceptor" evidence="7">
    <location>
        <position position="363"/>
    </location>
</feature>
<dbReference type="EC" id="2.5.1.19" evidence="7"/>
<comment type="catalytic activity">
    <reaction evidence="6">
        <text>3-phosphoshikimate + phosphoenolpyruvate = 5-O-(1-carboxyvinyl)-3-phosphoshikimate + phosphate</text>
        <dbReference type="Rhea" id="RHEA:21256"/>
        <dbReference type="ChEBI" id="CHEBI:43474"/>
        <dbReference type="ChEBI" id="CHEBI:57701"/>
        <dbReference type="ChEBI" id="CHEBI:58702"/>
        <dbReference type="ChEBI" id="CHEBI:145989"/>
        <dbReference type="EC" id="2.5.1.19"/>
    </reaction>
    <physiologicalReaction direction="left-to-right" evidence="6">
        <dbReference type="Rhea" id="RHEA:21257"/>
    </physiologicalReaction>
</comment>
<evidence type="ECO:0000256" key="2">
    <source>
        <dbReference type="ARBA" id="ARBA00009948"/>
    </source>
</evidence>
<evidence type="ECO:0000256" key="3">
    <source>
        <dbReference type="ARBA" id="ARBA00022605"/>
    </source>
</evidence>
<feature type="binding site" evidence="7">
    <location>
        <position position="49"/>
    </location>
    <ligand>
        <name>3-phosphoshikimate</name>
        <dbReference type="ChEBI" id="CHEBI:145989"/>
    </ligand>
</feature>
<accession>A0ABP9W3B9</accession>
<feature type="binding site" evidence="7">
    <location>
        <position position="390"/>
    </location>
    <ligand>
        <name>3-phosphoshikimate</name>
        <dbReference type="ChEBI" id="CHEBI:145989"/>
    </ligand>
</feature>
<evidence type="ECO:0000256" key="5">
    <source>
        <dbReference type="ARBA" id="ARBA00023141"/>
    </source>
</evidence>
<feature type="binding site" evidence="7">
    <location>
        <position position="394"/>
    </location>
    <ligand>
        <name>phosphoenolpyruvate</name>
        <dbReference type="ChEBI" id="CHEBI:58702"/>
    </ligand>
</feature>
<dbReference type="PANTHER" id="PTHR21090:SF5">
    <property type="entry name" value="PENTAFUNCTIONAL AROM POLYPEPTIDE"/>
    <property type="match status" value="1"/>
</dbReference>
<comment type="pathway">
    <text evidence="1 7">Metabolic intermediate biosynthesis; chorismate biosynthesis; chorismate from D-erythrose 4-phosphate and phosphoenolpyruvate: step 6/7.</text>
</comment>
<name>A0ABP9W3B9_9BACT</name>
<reference evidence="10 11" key="1">
    <citation type="submission" date="2024-02" db="EMBL/GenBank/DDBJ databases">
        <title>Rhodopirellula caenicola NBRC 110016.</title>
        <authorList>
            <person name="Ichikawa N."/>
            <person name="Katano-Makiyama Y."/>
            <person name="Hidaka K."/>
        </authorList>
    </citation>
    <scope>NUCLEOTIDE SEQUENCE [LARGE SCALE GENOMIC DNA]</scope>
    <source>
        <strain evidence="10 11">NBRC 110016</strain>
    </source>
</reference>